<keyword evidence="2" id="KW-1185">Reference proteome</keyword>
<accession>A0ACB0ZPT0</accession>
<reference evidence="1" key="1">
    <citation type="submission" date="2023-11" db="EMBL/GenBank/DDBJ databases">
        <authorList>
            <person name="Poullet M."/>
        </authorList>
    </citation>
    <scope>NUCLEOTIDE SEQUENCE</scope>
    <source>
        <strain evidence="1">E1834</strain>
    </source>
</reference>
<organism evidence="1 2">
    <name type="scientific">Meloidogyne enterolobii</name>
    <name type="common">Root-knot nematode worm</name>
    <name type="synonym">Meloidogyne mayaguensis</name>
    <dbReference type="NCBI Taxonomy" id="390850"/>
    <lineage>
        <taxon>Eukaryota</taxon>
        <taxon>Metazoa</taxon>
        <taxon>Ecdysozoa</taxon>
        <taxon>Nematoda</taxon>
        <taxon>Chromadorea</taxon>
        <taxon>Rhabditida</taxon>
        <taxon>Tylenchina</taxon>
        <taxon>Tylenchomorpha</taxon>
        <taxon>Tylenchoidea</taxon>
        <taxon>Meloidogynidae</taxon>
        <taxon>Meloidogyninae</taxon>
        <taxon>Meloidogyne</taxon>
    </lineage>
</organism>
<evidence type="ECO:0000313" key="1">
    <source>
        <dbReference type="EMBL" id="CAK5081120.1"/>
    </source>
</evidence>
<protein>
    <submittedName>
        <fullName evidence="1">Uncharacterized protein</fullName>
    </submittedName>
</protein>
<proteinExistence type="predicted"/>
<dbReference type="Proteomes" id="UP001497535">
    <property type="component" value="Unassembled WGS sequence"/>
</dbReference>
<sequence>MELFTVPHQYLHILLAVLFYFFGLLNVLLIWSLKNKKYLNS</sequence>
<comment type="caution">
    <text evidence="1">The sequence shown here is derived from an EMBL/GenBank/DDBJ whole genome shotgun (WGS) entry which is preliminary data.</text>
</comment>
<dbReference type="EMBL" id="CAVMJV010000043">
    <property type="protein sequence ID" value="CAK5081120.1"/>
    <property type="molecule type" value="Genomic_DNA"/>
</dbReference>
<evidence type="ECO:0000313" key="2">
    <source>
        <dbReference type="Proteomes" id="UP001497535"/>
    </source>
</evidence>
<name>A0ACB0ZPT0_MELEN</name>
<gene>
    <name evidence="1" type="ORF">MENTE1834_LOCUS28334</name>
</gene>